<keyword evidence="2" id="KW-1185">Reference proteome</keyword>
<organism evidence="1 2">
    <name type="scientific">Metapseudomonas resinovorans</name>
    <name type="common">Pseudomonas resinovorans</name>
    <dbReference type="NCBI Taxonomy" id="53412"/>
    <lineage>
        <taxon>Bacteria</taxon>
        <taxon>Pseudomonadati</taxon>
        <taxon>Pseudomonadota</taxon>
        <taxon>Gammaproteobacteria</taxon>
        <taxon>Pseudomonadales</taxon>
        <taxon>Pseudomonadaceae</taxon>
        <taxon>Metapseudomonas</taxon>
    </lineage>
</organism>
<dbReference type="EMBL" id="JANEWF010000003">
    <property type="protein sequence ID" value="MDA8482627.1"/>
    <property type="molecule type" value="Genomic_DNA"/>
</dbReference>
<dbReference type="Pfam" id="PF17525">
    <property type="entry name" value="DUF5447"/>
    <property type="match status" value="1"/>
</dbReference>
<accession>A0ABT4Y1S1</accession>
<dbReference type="RefSeq" id="WP_271470255.1">
    <property type="nucleotide sequence ID" value="NZ_JANEWF010000003.1"/>
</dbReference>
<protein>
    <submittedName>
        <fullName evidence="1">DUF5447 family protein</fullName>
    </submittedName>
</protein>
<evidence type="ECO:0000313" key="2">
    <source>
        <dbReference type="Proteomes" id="UP001211689"/>
    </source>
</evidence>
<proteinExistence type="predicted"/>
<gene>
    <name evidence="1" type="ORF">NNO07_06060</name>
</gene>
<comment type="caution">
    <text evidence="1">The sequence shown here is derived from an EMBL/GenBank/DDBJ whole genome shotgun (WGS) entry which is preliminary data.</text>
</comment>
<dbReference type="InterPro" id="IPR035229">
    <property type="entry name" value="PflM"/>
</dbReference>
<sequence length="93" mass="10544">MQPTYPHLTHAANCDCSVCWSRRELAGSAPSRSTPCEHCRPAQISKVAGRWICLPASYCEKHRPARRAPKYWHVVYDSGPPTPFVPIHEPFED</sequence>
<dbReference type="Proteomes" id="UP001211689">
    <property type="component" value="Unassembled WGS sequence"/>
</dbReference>
<reference evidence="1 2" key="1">
    <citation type="submission" date="2022-07" db="EMBL/GenBank/DDBJ databases">
        <title>Genome Analysis of Selected Gammaproteobacteria from Nigerian Food snails.</title>
        <authorList>
            <person name="Okafor A.C."/>
        </authorList>
    </citation>
    <scope>NUCLEOTIDE SEQUENCE [LARGE SCALE GENOMIC DNA]</scope>
    <source>
        <strain evidence="1 2">Awg 2</strain>
    </source>
</reference>
<evidence type="ECO:0000313" key="1">
    <source>
        <dbReference type="EMBL" id="MDA8482627.1"/>
    </source>
</evidence>
<name>A0ABT4Y1S1_METRE</name>